<keyword evidence="2" id="KW-0732">Signal</keyword>
<dbReference type="EMBL" id="JAHUTI010088925">
    <property type="protein sequence ID" value="MED6260481.1"/>
    <property type="molecule type" value="Genomic_DNA"/>
</dbReference>
<organism evidence="3 4">
    <name type="scientific">Ataeniobius toweri</name>
    <dbReference type="NCBI Taxonomy" id="208326"/>
    <lineage>
        <taxon>Eukaryota</taxon>
        <taxon>Metazoa</taxon>
        <taxon>Chordata</taxon>
        <taxon>Craniata</taxon>
        <taxon>Vertebrata</taxon>
        <taxon>Euteleostomi</taxon>
        <taxon>Actinopterygii</taxon>
        <taxon>Neopterygii</taxon>
        <taxon>Teleostei</taxon>
        <taxon>Neoteleostei</taxon>
        <taxon>Acanthomorphata</taxon>
        <taxon>Ovalentaria</taxon>
        <taxon>Atherinomorphae</taxon>
        <taxon>Cyprinodontiformes</taxon>
        <taxon>Goodeidae</taxon>
        <taxon>Ataeniobius</taxon>
    </lineage>
</organism>
<feature type="chain" id="PRO_5045608974" description="Secreted protein" evidence="2">
    <location>
        <begin position="17"/>
        <end position="121"/>
    </location>
</feature>
<protein>
    <recommendedName>
        <fullName evidence="5">Secreted protein</fullName>
    </recommendedName>
</protein>
<evidence type="ECO:0000313" key="3">
    <source>
        <dbReference type="EMBL" id="MED6260481.1"/>
    </source>
</evidence>
<evidence type="ECO:0000256" key="2">
    <source>
        <dbReference type="SAM" id="SignalP"/>
    </source>
</evidence>
<proteinExistence type="predicted"/>
<evidence type="ECO:0008006" key="5">
    <source>
        <dbReference type="Google" id="ProtNLM"/>
    </source>
</evidence>
<name>A0ABU7CC16_9TELE</name>
<comment type="caution">
    <text evidence="3">The sequence shown here is derived from an EMBL/GenBank/DDBJ whole genome shotgun (WGS) entry which is preliminary data.</text>
</comment>
<gene>
    <name evidence="3" type="ORF">ATANTOWER_019682</name>
</gene>
<keyword evidence="4" id="KW-1185">Reference proteome</keyword>
<evidence type="ECO:0000313" key="4">
    <source>
        <dbReference type="Proteomes" id="UP001345963"/>
    </source>
</evidence>
<feature type="signal peptide" evidence="2">
    <location>
        <begin position="1"/>
        <end position="16"/>
    </location>
</feature>
<reference evidence="3 4" key="1">
    <citation type="submission" date="2021-07" db="EMBL/GenBank/DDBJ databases">
        <authorList>
            <person name="Palmer J.M."/>
        </authorList>
    </citation>
    <scope>NUCLEOTIDE SEQUENCE [LARGE SCALE GENOMIC DNA]</scope>
    <source>
        <strain evidence="3 4">AT_MEX2019</strain>
        <tissue evidence="3">Muscle</tissue>
    </source>
</reference>
<feature type="region of interest" description="Disordered" evidence="1">
    <location>
        <begin position="90"/>
        <end position="121"/>
    </location>
</feature>
<dbReference type="Proteomes" id="UP001345963">
    <property type="component" value="Unassembled WGS sequence"/>
</dbReference>
<evidence type="ECO:0000256" key="1">
    <source>
        <dbReference type="SAM" id="MobiDB-lite"/>
    </source>
</evidence>
<accession>A0ABU7CC16</accession>
<sequence>MMLCLLLFAAVRACMCVLLLSSLPSAGGVGSHILRDAPLIASTTQDSRLQHVGLFQTETHIKVTPPAAPETLFITRDLNLFHSAPYKRSAETSLPPRAPAPYASHFSDSTVPQSAKREQQY</sequence>